<feature type="region of interest" description="Disordered" evidence="1">
    <location>
        <begin position="330"/>
        <end position="403"/>
    </location>
</feature>
<feature type="region of interest" description="Disordered" evidence="1">
    <location>
        <begin position="234"/>
        <end position="308"/>
    </location>
</feature>
<protein>
    <submittedName>
        <fullName evidence="2">Uncharacterized protein</fullName>
    </submittedName>
</protein>
<name>A0AAN6Y630_9PEZI</name>
<reference evidence="2" key="1">
    <citation type="journal article" date="2023" name="Mol. Phylogenet. Evol.">
        <title>Genome-scale phylogeny and comparative genomics of the fungal order Sordariales.</title>
        <authorList>
            <person name="Hensen N."/>
            <person name="Bonometti L."/>
            <person name="Westerberg I."/>
            <person name="Brannstrom I.O."/>
            <person name="Guillou S."/>
            <person name="Cros-Aarteil S."/>
            <person name="Calhoun S."/>
            <person name="Haridas S."/>
            <person name="Kuo A."/>
            <person name="Mondo S."/>
            <person name="Pangilinan J."/>
            <person name="Riley R."/>
            <person name="LaButti K."/>
            <person name="Andreopoulos B."/>
            <person name="Lipzen A."/>
            <person name="Chen C."/>
            <person name="Yan M."/>
            <person name="Daum C."/>
            <person name="Ng V."/>
            <person name="Clum A."/>
            <person name="Steindorff A."/>
            <person name="Ohm R.A."/>
            <person name="Martin F."/>
            <person name="Silar P."/>
            <person name="Natvig D.O."/>
            <person name="Lalanne C."/>
            <person name="Gautier V."/>
            <person name="Ament-Velasquez S.L."/>
            <person name="Kruys A."/>
            <person name="Hutchinson M.I."/>
            <person name="Powell A.J."/>
            <person name="Barry K."/>
            <person name="Miller A.N."/>
            <person name="Grigoriev I.V."/>
            <person name="Debuchy R."/>
            <person name="Gladieux P."/>
            <person name="Hiltunen Thoren M."/>
            <person name="Johannesson H."/>
        </authorList>
    </citation>
    <scope>NUCLEOTIDE SEQUENCE</scope>
    <source>
        <strain evidence="2">PSN293</strain>
    </source>
</reference>
<gene>
    <name evidence="2" type="ORF">QBC37DRAFT_317380</name>
</gene>
<comment type="caution">
    <text evidence="2">The sequence shown here is derived from an EMBL/GenBank/DDBJ whole genome shotgun (WGS) entry which is preliminary data.</text>
</comment>
<keyword evidence="3" id="KW-1185">Reference proteome</keyword>
<feature type="compositionally biased region" description="Polar residues" evidence="1">
    <location>
        <begin position="50"/>
        <end position="77"/>
    </location>
</feature>
<dbReference type="EMBL" id="MU858119">
    <property type="protein sequence ID" value="KAK4212863.1"/>
    <property type="molecule type" value="Genomic_DNA"/>
</dbReference>
<dbReference type="AlphaFoldDB" id="A0AAN6Y630"/>
<reference evidence="2" key="2">
    <citation type="submission" date="2023-05" db="EMBL/GenBank/DDBJ databases">
        <authorList>
            <consortium name="Lawrence Berkeley National Laboratory"/>
            <person name="Steindorff A."/>
            <person name="Hensen N."/>
            <person name="Bonometti L."/>
            <person name="Westerberg I."/>
            <person name="Brannstrom I.O."/>
            <person name="Guillou S."/>
            <person name="Cros-Aarteil S."/>
            <person name="Calhoun S."/>
            <person name="Haridas S."/>
            <person name="Kuo A."/>
            <person name="Mondo S."/>
            <person name="Pangilinan J."/>
            <person name="Riley R."/>
            <person name="Labutti K."/>
            <person name="Andreopoulos B."/>
            <person name="Lipzen A."/>
            <person name="Chen C."/>
            <person name="Yanf M."/>
            <person name="Daum C."/>
            <person name="Ng V."/>
            <person name="Clum A."/>
            <person name="Ohm R."/>
            <person name="Martin F."/>
            <person name="Silar P."/>
            <person name="Natvig D."/>
            <person name="Lalanne C."/>
            <person name="Gautier V."/>
            <person name="Ament-Velasquez S.L."/>
            <person name="Kruys A."/>
            <person name="Hutchinson M.I."/>
            <person name="Powell A.J."/>
            <person name="Barry K."/>
            <person name="Miller A.N."/>
            <person name="Grigoriev I.V."/>
            <person name="Debuchy R."/>
            <person name="Gladieux P."/>
            <person name="Thoren M.H."/>
            <person name="Johannesson H."/>
        </authorList>
    </citation>
    <scope>NUCLEOTIDE SEQUENCE</scope>
    <source>
        <strain evidence="2">PSN293</strain>
    </source>
</reference>
<proteinExistence type="predicted"/>
<feature type="compositionally biased region" description="Low complexity" evidence="1">
    <location>
        <begin position="330"/>
        <end position="343"/>
    </location>
</feature>
<feature type="compositionally biased region" description="Basic and acidic residues" evidence="1">
    <location>
        <begin position="15"/>
        <end position="24"/>
    </location>
</feature>
<feature type="compositionally biased region" description="Low complexity" evidence="1">
    <location>
        <begin position="351"/>
        <end position="360"/>
    </location>
</feature>
<evidence type="ECO:0000256" key="1">
    <source>
        <dbReference type="SAM" id="MobiDB-lite"/>
    </source>
</evidence>
<feature type="compositionally biased region" description="Polar residues" evidence="1">
    <location>
        <begin position="93"/>
        <end position="112"/>
    </location>
</feature>
<organism evidence="2 3">
    <name type="scientific">Rhypophila decipiens</name>
    <dbReference type="NCBI Taxonomy" id="261697"/>
    <lineage>
        <taxon>Eukaryota</taxon>
        <taxon>Fungi</taxon>
        <taxon>Dikarya</taxon>
        <taxon>Ascomycota</taxon>
        <taxon>Pezizomycotina</taxon>
        <taxon>Sordariomycetes</taxon>
        <taxon>Sordariomycetidae</taxon>
        <taxon>Sordariales</taxon>
        <taxon>Naviculisporaceae</taxon>
        <taxon>Rhypophila</taxon>
    </lineage>
</organism>
<evidence type="ECO:0000313" key="2">
    <source>
        <dbReference type="EMBL" id="KAK4212863.1"/>
    </source>
</evidence>
<dbReference type="Proteomes" id="UP001301769">
    <property type="component" value="Unassembled WGS sequence"/>
</dbReference>
<evidence type="ECO:0000313" key="3">
    <source>
        <dbReference type="Proteomes" id="UP001301769"/>
    </source>
</evidence>
<feature type="region of interest" description="Disordered" evidence="1">
    <location>
        <begin position="37"/>
        <end position="112"/>
    </location>
</feature>
<feature type="region of interest" description="Disordered" evidence="1">
    <location>
        <begin position="156"/>
        <end position="195"/>
    </location>
</feature>
<feature type="region of interest" description="Disordered" evidence="1">
    <location>
        <begin position="1"/>
        <end position="24"/>
    </location>
</feature>
<feature type="compositionally biased region" description="Basic and acidic residues" evidence="1">
    <location>
        <begin position="175"/>
        <end position="192"/>
    </location>
</feature>
<accession>A0AAN6Y630</accession>
<sequence length="403" mass="44278">MPDGRSAKQPRRPKQLPEGHFDPDELCRRLYLVLADQKAHAERKRKSRVETTIPSSSSLHKPDSYPNTSQPARTENASADLITELRRTRSSAKHLTSSKHGATETNKATTEQNGEYHHVPKEAAKQFARTTTVDVMQRKERESLVHQLSKRALKFHRQGGGQAASDPSTTAAPKELNRALRESQSQREKVLERNQFQRTRIMEEAANLDRERTERDNNRAHTFEQEISRILPENHAHNKNRRNSTGNTELFDRAQGGSGEHNRRSVNLMDPLLDVDEEGTSGEECPAGGRVLPHQHRVDWSQSDEAAGRRPKLLLSPLLKKADSLWGLRGRLGSKSSPSSSSSGAGGASGAGAQPPLGGIDENETGGGGASCEQIEAVSAPAALPAVTTPKSPKGGFFAKFRR</sequence>